<feature type="domain" description="EGF-like" evidence="3">
    <location>
        <begin position="493"/>
        <end position="531"/>
    </location>
</feature>
<feature type="region of interest" description="Disordered" evidence="2">
    <location>
        <begin position="281"/>
        <end position="349"/>
    </location>
</feature>
<dbReference type="EMBL" id="CAXLJM020000014">
    <property type="protein sequence ID" value="CAL8081104.1"/>
    <property type="molecule type" value="Genomic_DNA"/>
</dbReference>
<feature type="region of interest" description="Disordered" evidence="2">
    <location>
        <begin position="30"/>
        <end position="75"/>
    </location>
</feature>
<feature type="region of interest" description="Disordered" evidence="2">
    <location>
        <begin position="107"/>
        <end position="130"/>
    </location>
</feature>
<feature type="compositionally biased region" description="Low complexity" evidence="2">
    <location>
        <begin position="60"/>
        <end position="75"/>
    </location>
</feature>
<feature type="region of interest" description="Disordered" evidence="2">
    <location>
        <begin position="161"/>
        <end position="184"/>
    </location>
</feature>
<feature type="compositionally biased region" description="Low complexity" evidence="2">
    <location>
        <begin position="118"/>
        <end position="130"/>
    </location>
</feature>
<sequence>MGSIAICVCPDDVKGDPFIACMKEEVNAGGDHNEADQQSSSSSVALTTAALPKSSRSDDAVSALTSSSSSSASSATPLNMNHFVTSFDIGSASVPSAHQARTVATSSINAVTTPHPPTSTTTFSSGSSSVASSERVPSIISASTSTTTESPYVFYKSSSRPATISSSNQHHHNHVPPHHQYQPESHRIPIISSAESQNYPNHDRNSYHQHRYPPMPITSSPYGGSSSANIFNEKTFAPISDFGMTNSYSYSNRGQSGHLSGSGSHHAYEYDSRPIAGTPSYNILGLSSSTPPERYGHHNYHPSSSGFPGPITEAPTSRYPMSDSSSYHGVGSGSYHHHSPTRNDLGSSHTDSFNRISDPLGKYESCRMVNGVVVCADNSNRGGESGFMHSQTTSNYGFHSSRDRDQFSSYYPIPSSSSRYPSSSLRPSFDYNYVNRRNGYPQHYEERQPIDNERTSYYPFPKEQRISTQIHTISSSSSSGSSHLPVTSRNDNDHHLCKSMCGINSVCRLVLERPVCGCPEGHTGDPSVRCDATIHKESRRVGKGQGFCERHVDCTESEICAKSKCVDPCKEQDQISTTASVITGDFSGGSGSSSSARGGKYTGSMCGTNAQCLVVGHTPLCKCNGGYFGNPYVACVP</sequence>
<dbReference type="PANTHER" id="PTHR22963:SF39">
    <property type="entry name" value="DUMPY"/>
    <property type="match status" value="1"/>
</dbReference>
<feature type="compositionally biased region" description="Polar residues" evidence="2">
    <location>
        <begin position="281"/>
        <end position="291"/>
    </location>
</feature>
<accession>A0ABP1PX57</accession>
<protein>
    <recommendedName>
        <fullName evidence="3">EGF-like domain-containing protein</fullName>
    </recommendedName>
</protein>
<dbReference type="PANTHER" id="PTHR22963">
    <property type="entry name" value="ENDOGLIN-RELATED"/>
    <property type="match status" value="1"/>
</dbReference>
<comment type="caution">
    <text evidence="4">The sequence shown here is derived from an EMBL/GenBank/DDBJ whole genome shotgun (WGS) entry which is preliminary data.</text>
</comment>
<dbReference type="Proteomes" id="UP001642540">
    <property type="component" value="Unassembled WGS sequence"/>
</dbReference>
<evidence type="ECO:0000256" key="1">
    <source>
        <dbReference type="PROSITE-ProRule" id="PRU00076"/>
    </source>
</evidence>
<name>A0ABP1PX57_9HEXA</name>
<gene>
    <name evidence="4" type="ORF">ODALV1_LOCUS4837</name>
</gene>
<proteinExistence type="predicted"/>
<comment type="caution">
    <text evidence="1">Lacks conserved residue(s) required for the propagation of feature annotation.</text>
</comment>
<keyword evidence="1" id="KW-0245">EGF-like domain</keyword>
<organism evidence="4 5">
    <name type="scientific">Orchesella dallaii</name>
    <dbReference type="NCBI Taxonomy" id="48710"/>
    <lineage>
        <taxon>Eukaryota</taxon>
        <taxon>Metazoa</taxon>
        <taxon>Ecdysozoa</taxon>
        <taxon>Arthropoda</taxon>
        <taxon>Hexapoda</taxon>
        <taxon>Collembola</taxon>
        <taxon>Entomobryomorpha</taxon>
        <taxon>Entomobryoidea</taxon>
        <taxon>Orchesellidae</taxon>
        <taxon>Orchesellinae</taxon>
        <taxon>Orchesella</taxon>
    </lineage>
</organism>
<keyword evidence="5" id="KW-1185">Reference proteome</keyword>
<evidence type="ECO:0000313" key="5">
    <source>
        <dbReference type="Proteomes" id="UP001642540"/>
    </source>
</evidence>
<evidence type="ECO:0000259" key="3">
    <source>
        <dbReference type="PROSITE" id="PS50026"/>
    </source>
</evidence>
<keyword evidence="1" id="KW-1015">Disulfide bond</keyword>
<feature type="disulfide bond" evidence="1">
    <location>
        <begin position="497"/>
        <end position="507"/>
    </location>
</feature>
<dbReference type="InterPro" id="IPR000742">
    <property type="entry name" value="EGF"/>
</dbReference>
<reference evidence="4 5" key="1">
    <citation type="submission" date="2024-08" db="EMBL/GenBank/DDBJ databases">
        <authorList>
            <person name="Cucini C."/>
            <person name="Frati F."/>
        </authorList>
    </citation>
    <scope>NUCLEOTIDE SEQUENCE [LARGE SCALE GENOMIC DNA]</scope>
</reference>
<evidence type="ECO:0000256" key="2">
    <source>
        <dbReference type="SAM" id="MobiDB-lite"/>
    </source>
</evidence>
<evidence type="ECO:0000313" key="4">
    <source>
        <dbReference type="EMBL" id="CAL8081104.1"/>
    </source>
</evidence>
<dbReference type="PROSITE" id="PS50026">
    <property type="entry name" value="EGF_3"/>
    <property type="match status" value="1"/>
</dbReference>